<dbReference type="EMBL" id="JBGBPQ010000001">
    <property type="protein sequence ID" value="KAL1530150.1"/>
    <property type="molecule type" value="Genomic_DNA"/>
</dbReference>
<evidence type="ECO:0000313" key="2">
    <source>
        <dbReference type="Proteomes" id="UP001515480"/>
    </source>
</evidence>
<protein>
    <submittedName>
        <fullName evidence="1">Uncharacterized protein</fullName>
    </submittedName>
</protein>
<reference evidence="1 2" key="1">
    <citation type="journal article" date="2024" name="Science">
        <title>Giant polyketide synthase enzymes in the biosynthesis of giant marine polyether toxins.</title>
        <authorList>
            <person name="Fallon T.R."/>
            <person name="Shende V.V."/>
            <person name="Wierzbicki I.H."/>
            <person name="Pendleton A.L."/>
            <person name="Watervoot N.F."/>
            <person name="Auber R.P."/>
            <person name="Gonzalez D.J."/>
            <person name="Wisecaver J.H."/>
            <person name="Moore B.S."/>
        </authorList>
    </citation>
    <scope>NUCLEOTIDE SEQUENCE [LARGE SCALE GENOMIC DNA]</scope>
    <source>
        <strain evidence="1 2">12B1</strain>
    </source>
</reference>
<organism evidence="1 2">
    <name type="scientific">Prymnesium parvum</name>
    <name type="common">Toxic golden alga</name>
    <dbReference type="NCBI Taxonomy" id="97485"/>
    <lineage>
        <taxon>Eukaryota</taxon>
        <taxon>Haptista</taxon>
        <taxon>Haptophyta</taxon>
        <taxon>Prymnesiophyceae</taxon>
        <taxon>Prymnesiales</taxon>
        <taxon>Prymnesiaceae</taxon>
        <taxon>Prymnesium</taxon>
    </lineage>
</organism>
<evidence type="ECO:0000313" key="1">
    <source>
        <dbReference type="EMBL" id="KAL1530150.1"/>
    </source>
</evidence>
<gene>
    <name evidence="1" type="ORF">AB1Y20_001066</name>
</gene>
<accession>A0AB34K7P2</accession>
<name>A0AB34K7P2_PRYPA</name>
<keyword evidence="2" id="KW-1185">Reference proteome</keyword>
<dbReference type="AlphaFoldDB" id="A0AB34K7P2"/>
<dbReference type="Proteomes" id="UP001515480">
    <property type="component" value="Unassembled WGS sequence"/>
</dbReference>
<sequence>MALQTGSLSSEGVAIQLQRVLASRNLHAAVNLSRRFKGSDFLALVADERHHMPHCLGQQCVAYDDDLERVHEDVVMGFALDEKQYELLRAFKWEDLDPLNHLVLALSGEEGGTSIAEHDATKARLGVVDYTHWVDKLMSVRHIDACRTTNLPIMDTHDVVSMWEDELARPDSCFDEPVVPDHLAPGTRIRVYWTEEEEWFQGSVTSQRRDTNTHPPALLTRVAYDASPSYPAQCMWHHLADERFELCPPPTVEGGA</sequence>
<comment type="caution">
    <text evidence="1">The sequence shown here is derived from an EMBL/GenBank/DDBJ whole genome shotgun (WGS) entry which is preliminary data.</text>
</comment>
<proteinExistence type="predicted"/>